<name>A0ABT2NZR5_9GAMM</name>
<accession>A0ABT2NZR5</accession>
<keyword evidence="2" id="KW-1185">Reference proteome</keyword>
<dbReference type="EMBL" id="JAODOQ010000001">
    <property type="protein sequence ID" value="MCT8985884.1"/>
    <property type="molecule type" value="Genomic_DNA"/>
</dbReference>
<organism evidence="1 2">
    <name type="scientific">Shewanella phaeophyticola</name>
    <dbReference type="NCBI Taxonomy" id="2978345"/>
    <lineage>
        <taxon>Bacteria</taxon>
        <taxon>Pseudomonadati</taxon>
        <taxon>Pseudomonadota</taxon>
        <taxon>Gammaproteobacteria</taxon>
        <taxon>Alteromonadales</taxon>
        <taxon>Shewanellaceae</taxon>
        <taxon>Shewanella</taxon>
    </lineage>
</organism>
<proteinExistence type="predicted"/>
<evidence type="ECO:0000313" key="1">
    <source>
        <dbReference type="EMBL" id="MCT8985884.1"/>
    </source>
</evidence>
<protein>
    <submittedName>
        <fullName evidence="1">Uncharacterized protein</fullName>
    </submittedName>
</protein>
<evidence type="ECO:0000313" key="2">
    <source>
        <dbReference type="Proteomes" id="UP001431192"/>
    </source>
</evidence>
<reference evidence="1" key="1">
    <citation type="submission" date="2022-09" db="EMBL/GenBank/DDBJ databases">
        <title>Shewanella sp. KJ10-1 sp.nov, isolated from marine algae.</title>
        <authorList>
            <person name="Butt M."/>
            <person name="Lee J.K."/>
            <person name="Kim J.M."/>
            <person name="Choi D.G."/>
        </authorList>
    </citation>
    <scope>NUCLEOTIDE SEQUENCE</scope>
    <source>
        <strain evidence="1">KJ10-1</strain>
    </source>
</reference>
<comment type="caution">
    <text evidence="1">The sequence shown here is derived from an EMBL/GenBank/DDBJ whole genome shotgun (WGS) entry which is preliminary data.</text>
</comment>
<sequence length="80" mass="9113">MQQMNNHSLAMSINISRIDTDIGTFRVNAEAKMSKILTITSIDILSTDGWEALIIDVDAPWYPIVLNACERHIQQQQQQQ</sequence>
<gene>
    <name evidence="1" type="ORF">N4T56_04445</name>
</gene>
<dbReference type="RefSeq" id="WP_261732360.1">
    <property type="nucleotide sequence ID" value="NZ_JAODOQ010000001.1"/>
</dbReference>
<dbReference type="Proteomes" id="UP001431192">
    <property type="component" value="Unassembled WGS sequence"/>
</dbReference>